<gene>
    <name evidence="1" type="ORF">BaRGS_00013298</name>
</gene>
<accession>A0ABD0L6X6</accession>
<protein>
    <submittedName>
        <fullName evidence="1">Uncharacterized protein</fullName>
    </submittedName>
</protein>
<dbReference type="AlphaFoldDB" id="A0ABD0L6X6"/>
<organism evidence="1 2">
    <name type="scientific">Batillaria attramentaria</name>
    <dbReference type="NCBI Taxonomy" id="370345"/>
    <lineage>
        <taxon>Eukaryota</taxon>
        <taxon>Metazoa</taxon>
        <taxon>Spiralia</taxon>
        <taxon>Lophotrochozoa</taxon>
        <taxon>Mollusca</taxon>
        <taxon>Gastropoda</taxon>
        <taxon>Caenogastropoda</taxon>
        <taxon>Sorbeoconcha</taxon>
        <taxon>Cerithioidea</taxon>
        <taxon>Batillariidae</taxon>
        <taxon>Batillaria</taxon>
    </lineage>
</organism>
<proteinExistence type="predicted"/>
<comment type="caution">
    <text evidence="1">The sequence shown here is derived from an EMBL/GenBank/DDBJ whole genome shotgun (WGS) entry which is preliminary data.</text>
</comment>
<dbReference type="EMBL" id="JACVVK020000075">
    <property type="protein sequence ID" value="KAK7495359.1"/>
    <property type="molecule type" value="Genomic_DNA"/>
</dbReference>
<evidence type="ECO:0000313" key="1">
    <source>
        <dbReference type="EMBL" id="KAK7495359.1"/>
    </source>
</evidence>
<sequence>MTPNSAARERHFGVKFVRNASSAHYRCLAMRDFSAVRIFKDTEEAEPLWLRKRKKTVQPDRFSEKMVEY</sequence>
<evidence type="ECO:0000313" key="2">
    <source>
        <dbReference type="Proteomes" id="UP001519460"/>
    </source>
</evidence>
<keyword evidence="2" id="KW-1185">Reference proteome</keyword>
<reference evidence="1 2" key="1">
    <citation type="journal article" date="2023" name="Sci. Data">
        <title>Genome assembly of the Korean intertidal mud-creeper Batillaria attramentaria.</title>
        <authorList>
            <person name="Patra A.K."/>
            <person name="Ho P.T."/>
            <person name="Jun S."/>
            <person name="Lee S.J."/>
            <person name="Kim Y."/>
            <person name="Won Y.J."/>
        </authorList>
    </citation>
    <scope>NUCLEOTIDE SEQUENCE [LARGE SCALE GENOMIC DNA]</scope>
    <source>
        <strain evidence="1">Wonlab-2016</strain>
    </source>
</reference>
<dbReference type="Proteomes" id="UP001519460">
    <property type="component" value="Unassembled WGS sequence"/>
</dbReference>
<name>A0ABD0L6X6_9CAEN</name>